<keyword evidence="9 12" id="KW-0328">Glycosyltransferase</keyword>
<evidence type="ECO:0000256" key="5">
    <source>
        <dbReference type="ARBA" id="ARBA00008391"/>
    </source>
</evidence>
<accession>A0A1I0DBI7</accession>
<keyword evidence="11 12" id="KW-0660">Purine salvage</keyword>
<evidence type="ECO:0000313" key="16">
    <source>
        <dbReference type="Proteomes" id="UP000198558"/>
    </source>
</evidence>
<dbReference type="Gene3D" id="3.40.50.2020">
    <property type="match status" value="1"/>
</dbReference>
<dbReference type="InterPro" id="IPR029057">
    <property type="entry name" value="PRTase-like"/>
</dbReference>
<dbReference type="InterPro" id="IPR005764">
    <property type="entry name" value="Ade_phspho_trans"/>
</dbReference>
<proteinExistence type="inferred from homology"/>
<gene>
    <name evidence="12 14" type="primary">apt</name>
    <name evidence="14" type="ORF">IMSAGC017_00122</name>
    <name evidence="15" type="ORF">SAMN04489758_105114</name>
</gene>
<comment type="pathway">
    <text evidence="4 12">Purine metabolism; AMP biosynthesis via salvage pathway; AMP from adenine: step 1/1.</text>
</comment>
<dbReference type="GO" id="GO:0016208">
    <property type="term" value="F:AMP binding"/>
    <property type="evidence" value="ECO:0007669"/>
    <property type="project" value="TreeGrafter"/>
</dbReference>
<comment type="similarity">
    <text evidence="5 12">Belongs to the purine/pyrimidine phosphoribosyltransferase family.</text>
</comment>
<comment type="subcellular location">
    <subcellularLocation>
        <location evidence="3 12">Cytoplasm</location>
    </subcellularLocation>
</comment>
<dbReference type="GeneID" id="78287835"/>
<evidence type="ECO:0000256" key="8">
    <source>
        <dbReference type="ARBA" id="ARBA00022490"/>
    </source>
</evidence>
<reference evidence="15" key="1">
    <citation type="submission" date="2016-10" db="EMBL/GenBank/DDBJ databases">
        <authorList>
            <person name="de Groot N.N."/>
        </authorList>
    </citation>
    <scope>NUCLEOTIDE SEQUENCE [LARGE SCALE GENOMIC DNA]</scope>
    <source>
        <strain evidence="15">DSM 1551</strain>
    </source>
</reference>
<dbReference type="HAMAP" id="MF_00004">
    <property type="entry name" value="Aden_phosphoribosyltr"/>
    <property type="match status" value="1"/>
</dbReference>
<dbReference type="NCBIfam" id="TIGR01090">
    <property type="entry name" value="apt"/>
    <property type="match status" value="1"/>
</dbReference>
<evidence type="ECO:0000256" key="3">
    <source>
        <dbReference type="ARBA" id="ARBA00004496"/>
    </source>
</evidence>
<evidence type="ECO:0000256" key="10">
    <source>
        <dbReference type="ARBA" id="ARBA00022679"/>
    </source>
</evidence>
<evidence type="ECO:0000313" key="17">
    <source>
        <dbReference type="Proteomes" id="UP000490821"/>
    </source>
</evidence>
<keyword evidence="10 12" id="KW-0808">Transferase</keyword>
<keyword evidence="16" id="KW-1185">Reference proteome</keyword>
<dbReference type="OrthoDB" id="9803963at2"/>
<dbReference type="NCBIfam" id="NF002634">
    <property type="entry name" value="PRK02304.1-3"/>
    <property type="match status" value="1"/>
</dbReference>
<dbReference type="AlphaFoldDB" id="A0A1I0DBI7"/>
<evidence type="ECO:0000256" key="4">
    <source>
        <dbReference type="ARBA" id="ARBA00004659"/>
    </source>
</evidence>
<dbReference type="InterPro" id="IPR050054">
    <property type="entry name" value="UPRTase/APRTase"/>
</dbReference>
<dbReference type="GO" id="GO:0003999">
    <property type="term" value="F:adenine phosphoribosyltransferase activity"/>
    <property type="evidence" value="ECO:0007669"/>
    <property type="project" value="UniProtKB-UniRule"/>
</dbReference>
<dbReference type="NCBIfam" id="NF002636">
    <property type="entry name" value="PRK02304.1-5"/>
    <property type="match status" value="1"/>
</dbReference>
<dbReference type="NCBIfam" id="NF002633">
    <property type="entry name" value="PRK02304.1-2"/>
    <property type="match status" value="1"/>
</dbReference>
<dbReference type="GO" id="GO:0006166">
    <property type="term" value="P:purine ribonucleoside salvage"/>
    <property type="evidence" value="ECO:0007669"/>
    <property type="project" value="UniProtKB-UniRule"/>
</dbReference>
<evidence type="ECO:0000256" key="7">
    <source>
        <dbReference type="ARBA" id="ARBA00011893"/>
    </source>
</evidence>
<dbReference type="Proteomes" id="UP000198558">
    <property type="component" value="Unassembled WGS sequence"/>
</dbReference>
<dbReference type="EC" id="2.4.2.7" evidence="7 12"/>
<dbReference type="RefSeq" id="WP_092352753.1">
    <property type="nucleotide sequence ID" value="NZ_BLMI01000021.1"/>
</dbReference>
<feature type="domain" description="Phosphoribosyltransferase" evidence="13">
    <location>
        <begin position="28"/>
        <end position="153"/>
    </location>
</feature>
<dbReference type="GO" id="GO:0006168">
    <property type="term" value="P:adenine salvage"/>
    <property type="evidence" value="ECO:0007669"/>
    <property type="project" value="InterPro"/>
</dbReference>
<evidence type="ECO:0000313" key="15">
    <source>
        <dbReference type="EMBL" id="SET29659.1"/>
    </source>
</evidence>
<dbReference type="PANTHER" id="PTHR32315:SF3">
    <property type="entry name" value="ADENINE PHOSPHORIBOSYLTRANSFERASE"/>
    <property type="match status" value="1"/>
</dbReference>
<evidence type="ECO:0000256" key="2">
    <source>
        <dbReference type="ARBA" id="ARBA00003968"/>
    </source>
</evidence>
<dbReference type="InterPro" id="IPR000836">
    <property type="entry name" value="PRTase_dom"/>
</dbReference>
<evidence type="ECO:0000256" key="6">
    <source>
        <dbReference type="ARBA" id="ARBA00011738"/>
    </source>
</evidence>
<dbReference type="GO" id="GO:0044209">
    <property type="term" value="P:AMP salvage"/>
    <property type="evidence" value="ECO:0007669"/>
    <property type="project" value="UniProtKB-UniRule"/>
</dbReference>
<dbReference type="Proteomes" id="UP000490821">
    <property type="component" value="Unassembled WGS sequence"/>
</dbReference>
<dbReference type="CDD" id="cd06223">
    <property type="entry name" value="PRTases_typeI"/>
    <property type="match status" value="1"/>
</dbReference>
<evidence type="ECO:0000256" key="12">
    <source>
        <dbReference type="HAMAP-Rule" id="MF_00004"/>
    </source>
</evidence>
<dbReference type="EMBL" id="BLMI01000021">
    <property type="protein sequence ID" value="GFI40091.1"/>
    <property type="molecule type" value="Genomic_DNA"/>
</dbReference>
<evidence type="ECO:0000313" key="14">
    <source>
        <dbReference type="EMBL" id="GFI40091.1"/>
    </source>
</evidence>
<protein>
    <recommendedName>
        <fullName evidence="7 12">Adenine phosphoribosyltransferase</fullName>
        <shortName evidence="12">APRT</shortName>
        <ecNumber evidence="7 12">2.4.2.7</ecNumber>
    </recommendedName>
</protein>
<dbReference type="GO" id="GO:0002055">
    <property type="term" value="F:adenine binding"/>
    <property type="evidence" value="ECO:0007669"/>
    <property type="project" value="TreeGrafter"/>
</dbReference>
<reference evidence="14 17" key="3">
    <citation type="journal article" date="2020" name="Microbiome">
        <title>Single-cell genomics of uncultured bacteria reveals dietary fiber responders in the mouse gut microbiota.</title>
        <authorList>
            <person name="Chijiiwa R."/>
            <person name="Hosokawa M."/>
            <person name="Kogawa M."/>
            <person name="Nishikawa Y."/>
            <person name="Ide K."/>
            <person name="Sakanashi C."/>
            <person name="Takahashi K."/>
            <person name="Takeyama H."/>
        </authorList>
    </citation>
    <scope>NUCLEOTIDE SEQUENCE [LARGE SCALE GENOMIC DNA]</scope>
    <source>
        <strain evidence="14">IMSAGC_017</strain>
    </source>
</reference>
<comment type="function">
    <text evidence="2 12">Catalyzes a salvage reaction resulting in the formation of AMP, that is energically less costly than de novo synthesis.</text>
</comment>
<evidence type="ECO:0000256" key="1">
    <source>
        <dbReference type="ARBA" id="ARBA00000868"/>
    </source>
</evidence>
<sequence length="172" mass="19123">MDLTKYVANIKDFPEEGIIFRDVTPLMKDHNAFKETIDRFVIWANSLEAKVDIVAGPEARGFLFGCPVAYSINAGFVPVRKPGKLPRETVCESYALEYGTNEVHIHADSIKQGQKVIIVDDLLATGGTVEATIKLVEKLGGEVIGIAFLIELEELKGRDKLEGYNIYSMLKY</sequence>
<dbReference type="GO" id="GO:0005737">
    <property type="term" value="C:cytoplasm"/>
    <property type="evidence" value="ECO:0007669"/>
    <property type="project" value="UniProtKB-SubCell"/>
</dbReference>
<keyword evidence="8 12" id="KW-0963">Cytoplasm</keyword>
<dbReference type="EMBL" id="FOIN01000005">
    <property type="protein sequence ID" value="SET29659.1"/>
    <property type="molecule type" value="Genomic_DNA"/>
</dbReference>
<reference evidence="16" key="2">
    <citation type="submission" date="2016-10" db="EMBL/GenBank/DDBJ databases">
        <authorList>
            <person name="Varghese N."/>
            <person name="Submissions S."/>
        </authorList>
    </citation>
    <scope>NUCLEOTIDE SEQUENCE [LARGE SCALE GENOMIC DNA]</scope>
    <source>
        <strain evidence="16">DSM 1551</strain>
    </source>
</reference>
<organism evidence="15 16">
    <name type="scientific">Thomasclavelia cocleata</name>
    <dbReference type="NCBI Taxonomy" id="69824"/>
    <lineage>
        <taxon>Bacteria</taxon>
        <taxon>Bacillati</taxon>
        <taxon>Bacillota</taxon>
        <taxon>Erysipelotrichia</taxon>
        <taxon>Erysipelotrichales</taxon>
        <taxon>Coprobacillaceae</taxon>
        <taxon>Thomasclavelia</taxon>
    </lineage>
</organism>
<dbReference type="UniPathway" id="UPA00588">
    <property type="reaction ID" value="UER00646"/>
</dbReference>
<evidence type="ECO:0000256" key="11">
    <source>
        <dbReference type="ARBA" id="ARBA00022726"/>
    </source>
</evidence>
<dbReference type="SUPFAM" id="SSF53271">
    <property type="entry name" value="PRTase-like"/>
    <property type="match status" value="1"/>
</dbReference>
<comment type="subunit">
    <text evidence="6 12">Homodimer.</text>
</comment>
<dbReference type="PANTHER" id="PTHR32315">
    <property type="entry name" value="ADENINE PHOSPHORIBOSYLTRANSFERASE"/>
    <property type="match status" value="1"/>
</dbReference>
<evidence type="ECO:0000256" key="9">
    <source>
        <dbReference type="ARBA" id="ARBA00022676"/>
    </source>
</evidence>
<dbReference type="Pfam" id="PF00156">
    <property type="entry name" value="Pribosyltran"/>
    <property type="match status" value="1"/>
</dbReference>
<evidence type="ECO:0000259" key="13">
    <source>
        <dbReference type="Pfam" id="PF00156"/>
    </source>
</evidence>
<dbReference type="FunFam" id="3.40.50.2020:FF:000004">
    <property type="entry name" value="Adenine phosphoribosyltransferase"/>
    <property type="match status" value="1"/>
</dbReference>
<name>A0A1I0DBI7_9FIRM</name>
<comment type="catalytic activity">
    <reaction evidence="1 12">
        <text>AMP + diphosphate = 5-phospho-alpha-D-ribose 1-diphosphate + adenine</text>
        <dbReference type="Rhea" id="RHEA:16609"/>
        <dbReference type="ChEBI" id="CHEBI:16708"/>
        <dbReference type="ChEBI" id="CHEBI:33019"/>
        <dbReference type="ChEBI" id="CHEBI:58017"/>
        <dbReference type="ChEBI" id="CHEBI:456215"/>
        <dbReference type="EC" id="2.4.2.7"/>
    </reaction>
</comment>